<proteinExistence type="predicted"/>
<organism evidence="1">
    <name type="scientific">metagenome</name>
    <dbReference type="NCBI Taxonomy" id="256318"/>
    <lineage>
        <taxon>unclassified sequences</taxon>
        <taxon>metagenomes</taxon>
    </lineage>
</organism>
<dbReference type="EMBL" id="UIDG01000246">
    <property type="protein sequence ID" value="SUS06748.1"/>
    <property type="molecule type" value="Genomic_DNA"/>
</dbReference>
<accession>A0A380TF15</accession>
<protein>
    <submittedName>
        <fullName evidence="1">Uncharacterized protein</fullName>
    </submittedName>
</protein>
<name>A0A380TF15_9ZZZZ</name>
<gene>
    <name evidence="1" type="ORF">DF3PB_320011</name>
</gene>
<dbReference type="AlphaFoldDB" id="A0A380TF15"/>
<sequence length="105" mass="11746">MGPDRVGSVKRVGRKRRRAMGMPLSAGAAGHLEEPVIASEAKQSIAYNTLKYLDYFVAIAPRNDSVQRVLRGVQPPTICGAWIRSGLKIRDRYGRLQATEPRFRH</sequence>
<reference evidence="1" key="1">
    <citation type="submission" date="2018-07" db="EMBL/GenBank/DDBJ databases">
        <authorList>
            <person name="Quirk P.G."/>
            <person name="Krulwich T.A."/>
        </authorList>
    </citation>
    <scope>NUCLEOTIDE SEQUENCE</scope>
</reference>
<evidence type="ECO:0000313" key="1">
    <source>
        <dbReference type="EMBL" id="SUS06748.1"/>
    </source>
</evidence>